<name>A0ABQ5V8P0_9PROT</name>
<keyword evidence="2" id="KW-1185">Reference proteome</keyword>
<accession>A0ABQ5V8P0</accession>
<dbReference type="EMBL" id="BSNK01000001">
    <property type="protein sequence ID" value="GLQ23387.1"/>
    <property type="molecule type" value="Genomic_DNA"/>
</dbReference>
<dbReference type="SUPFAM" id="SSF53448">
    <property type="entry name" value="Nucleotide-diphospho-sugar transferases"/>
    <property type="match status" value="1"/>
</dbReference>
<comment type="caution">
    <text evidence="1">The sequence shown here is derived from an EMBL/GenBank/DDBJ whole genome shotgun (WGS) entry which is preliminary data.</text>
</comment>
<evidence type="ECO:0000313" key="2">
    <source>
        <dbReference type="Proteomes" id="UP001161391"/>
    </source>
</evidence>
<dbReference type="RefSeq" id="WP_284388770.1">
    <property type="nucleotide sequence ID" value="NZ_BSNK01000001.1"/>
</dbReference>
<gene>
    <name evidence="1" type="ORF">GCM10007853_12610</name>
</gene>
<proteinExistence type="predicted"/>
<reference evidence="1" key="1">
    <citation type="journal article" date="2014" name="Int. J. Syst. Evol. Microbiol.">
        <title>Complete genome of a new Firmicutes species belonging to the dominant human colonic microbiota ('Ruminococcus bicirculans') reveals two chromosomes and a selective capacity to utilize plant glucans.</title>
        <authorList>
            <consortium name="NISC Comparative Sequencing Program"/>
            <person name="Wegmann U."/>
            <person name="Louis P."/>
            <person name="Goesmann A."/>
            <person name="Henrissat B."/>
            <person name="Duncan S.H."/>
            <person name="Flint H.J."/>
        </authorList>
    </citation>
    <scope>NUCLEOTIDE SEQUENCE</scope>
    <source>
        <strain evidence="1">NBRC 108219</strain>
    </source>
</reference>
<organism evidence="1 2">
    <name type="scientific">Algimonas ampicilliniresistens</name>
    <dbReference type="NCBI Taxonomy" id="1298735"/>
    <lineage>
        <taxon>Bacteria</taxon>
        <taxon>Pseudomonadati</taxon>
        <taxon>Pseudomonadota</taxon>
        <taxon>Alphaproteobacteria</taxon>
        <taxon>Maricaulales</taxon>
        <taxon>Robiginitomaculaceae</taxon>
        <taxon>Algimonas</taxon>
    </lineage>
</organism>
<dbReference type="InterPro" id="IPR029044">
    <property type="entry name" value="Nucleotide-diphossugar_trans"/>
</dbReference>
<evidence type="ECO:0000313" key="1">
    <source>
        <dbReference type="EMBL" id="GLQ23387.1"/>
    </source>
</evidence>
<dbReference type="Proteomes" id="UP001161391">
    <property type="component" value="Unassembled WGS sequence"/>
</dbReference>
<sequence length="242" mass="28128">MQTIICMKWGTRYGPEFVNRMWAAVQRNTDRPTRLVCLTDDETGIDPMVQCHPIPDINLPPELINTPWRKLVLWRDPIADLSGDVLFLDLDLVITGSLDVMFDFEPGRYCVIENWTQMGQGNGNTSAFRFPVGKYASIFNNLQDNPERVLSTYRIEQLYISKEVEDMVFWPKLWCASFKHTLMPPWPLNFFKAPTLPSETRIVAFTGKPDQDEALRGVWPVKAGWKKLYKHVRPTPWIAEHW</sequence>
<protein>
    <recommendedName>
        <fullName evidence="3">Glycosyltransferase</fullName>
    </recommendedName>
</protein>
<reference evidence="1" key="2">
    <citation type="submission" date="2023-01" db="EMBL/GenBank/DDBJ databases">
        <title>Draft genome sequence of Algimonas ampicilliniresistens strain NBRC 108219.</title>
        <authorList>
            <person name="Sun Q."/>
            <person name="Mori K."/>
        </authorList>
    </citation>
    <scope>NUCLEOTIDE SEQUENCE</scope>
    <source>
        <strain evidence="1">NBRC 108219</strain>
    </source>
</reference>
<evidence type="ECO:0008006" key="3">
    <source>
        <dbReference type="Google" id="ProtNLM"/>
    </source>
</evidence>